<keyword evidence="4 10" id="KW-1133">Transmembrane helix</keyword>
<dbReference type="SUPFAM" id="SSF54631">
    <property type="entry name" value="CBS-domain pair"/>
    <property type="match status" value="1"/>
</dbReference>
<evidence type="ECO:0000256" key="5">
    <source>
        <dbReference type="ARBA" id="ARBA00023065"/>
    </source>
</evidence>
<feature type="transmembrane region" description="Helical" evidence="10">
    <location>
        <begin position="166"/>
        <end position="191"/>
    </location>
</feature>
<dbReference type="InterPro" id="IPR050368">
    <property type="entry name" value="ClC-type_chloride_channel"/>
</dbReference>
<protein>
    <submittedName>
        <fullName evidence="11">Chloride channel protein</fullName>
    </submittedName>
</protein>
<evidence type="ECO:0000256" key="9">
    <source>
        <dbReference type="ARBA" id="ARBA00023303"/>
    </source>
</evidence>
<keyword evidence="7" id="KW-0869">Chloride channel</keyword>
<sequence length="586" mass="60778">MRPSSTAFEIPRRLRALVRSRETSLVVLAALIGTAAGLVVVSMSVGVDFLHRTFFELSPGERLSAHRMLDPVRALAVPVAGGLAFGLAMALLARWRAGREVDPIEANALHGGRMSASGSLSVAGQTLWSSGVGASVGLEAGYTQLASGIASWVGRAFRLRRGDLRILVGCGAAGAIAGAFGAPLAGAFYAFELIIGSYSVASLAPVGLAALLGHVVASAFAPTSLGIIAASASAITGRDLAIAGVLGLLAAGFGIALMRGVALCEALFVRAKVPAMLRPALGGLAVGALALLSPQVMSSGHGALHLAGVLDRSLWAIALVFVLKTLASMISLGAGFRGGLFFASLLLGALGGQLFASGLGALWPALGLDTNTYAIIGMGALSVSVIGGPLTMTFIALETTGNFWLTTAVLVAVIIATQVTRETFGYSFATWRFHLRGETIRSAADVGWIRDLTVGRMMRSDVKTVPADMALPAFREAFPLGAATQVVAVDAEGHYAGLVLVSEAHAPEHAEAATIGEILRHGDDVLMPYMTIKEAVEMFDRTEAEALAVVSRPGERQVVGLLSEAHALRRYAEALELRRRDVLGQE</sequence>
<reference evidence="11 12" key="1">
    <citation type="submission" date="2019-06" db="EMBL/GenBank/DDBJ databases">
        <title>New taxonomy in bacterial strain CC-CFT640, isolated from vineyard.</title>
        <authorList>
            <person name="Lin S.-Y."/>
            <person name="Tsai C.-F."/>
            <person name="Young C.-C."/>
        </authorList>
    </citation>
    <scope>NUCLEOTIDE SEQUENCE [LARGE SCALE GENOMIC DNA]</scope>
    <source>
        <strain evidence="11 12">CC-CFT640</strain>
    </source>
</reference>
<dbReference type="GO" id="GO:0034707">
    <property type="term" value="C:chloride channel complex"/>
    <property type="evidence" value="ECO:0007669"/>
    <property type="project" value="UniProtKB-KW"/>
</dbReference>
<dbReference type="Proteomes" id="UP000321638">
    <property type="component" value="Unassembled WGS sequence"/>
</dbReference>
<keyword evidence="5" id="KW-0406">Ion transport</keyword>
<keyword evidence="3 10" id="KW-0812">Transmembrane</keyword>
<dbReference type="Gene3D" id="1.10.3080.10">
    <property type="entry name" value="Clc chloride channel"/>
    <property type="match status" value="1"/>
</dbReference>
<keyword evidence="12" id="KW-1185">Reference proteome</keyword>
<dbReference type="GO" id="GO:0005254">
    <property type="term" value="F:chloride channel activity"/>
    <property type="evidence" value="ECO:0007669"/>
    <property type="project" value="UniProtKB-KW"/>
</dbReference>
<comment type="caution">
    <text evidence="11">The sequence shown here is derived from an EMBL/GenBank/DDBJ whole genome shotgun (WGS) entry which is preliminary data.</text>
</comment>
<dbReference type="OrthoDB" id="9814803at2"/>
<dbReference type="RefSeq" id="WP_147846293.1">
    <property type="nucleotide sequence ID" value="NZ_VDUZ01000006.1"/>
</dbReference>
<gene>
    <name evidence="11" type="ORF">FHP25_07450</name>
</gene>
<dbReference type="InterPro" id="IPR001807">
    <property type="entry name" value="ClC"/>
</dbReference>
<dbReference type="CDD" id="cd00400">
    <property type="entry name" value="Voltage_gated_ClC"/>
    <property type="match status" value="1"/>
</dbReference>
<keyword evidence="9" id="KW-0407">Ion channel</keyword>
<feature type="transmembrane region" description="Helical" evidence="10">
    <location>
        <begin position="240"/>
        <end position="263"/>
    </location>
</feature>
<dbReference type="SUPFAM" id="SSF81340">
    <property type="entry name" value="Clc chloride channel"/>
    <property type="match status" value="1"/>
</dbReference>
<feature type="transmembrane region" description="Helical" evidence="10">
    <location>
        <begin position="71"/>
        <end position="93"/>
    </location>
</feature>
<evidence type="ECO:0000256" key="1">
    <source>
        <dbReference type="ARBA" id="ARBA00004141"/>
    </source>
</evidence>
<dbReference type="PRINTS" id="PR00762">
    <property type="entry name" value="CLCHANNEL"/>
</dbReference>
<feature type="transmembrane region" description="Helical" evidence="10">
    <location>
        <begin position="314"/>
        <end position="334"/>
    </location>
</feature>
<dbReference type="Gene3D" id="3.10.580.10">
    <property type="entry name" value="CBS-domain"/>
    <property type="match status" value="1"/>
</dbReference>
<evidence type="ECO:0000313" key="11">
    <source>
        <dbReference type="EMBL" id="TXL78880.1"/>
    </source>
</evidence>
<evidence type="ECO:0000256" key="2">
    <source>
        <dbReference type="ARBA" id="ARBA00022448"/>
    </source>
</evidence>
<feature type="transmembrane region" description="Helical" evidence="10">
    <location>
        <begin position="275"/>
        <end position="293"/>
    </location>
</feature>
<feature type="transmembrane region" description="Helical" evidence="10">
    <location>
        <begin position="373"/>
        <end position="397"/>
    </location>
</feature>
<evidence type="ECO:0000256" key="10">
    <source>
        <dbReference type="SAM" id="Phobius"/>
    </source>
</evidence>
<dbReference type="PANTHER" id="PTHR43427">
    <property type="entry name" value="CHLORIDE CHANNEL PROTEIN CLC-E"/>
    <property type="match status" value="1"/>
</dbReference>
<dbReference type="InterPro" id="IPR046342">
    <property type="entry name" value="CBS_dom_sf"/>
</dbReference>
<evidence type="ECO:0000256" key="6">
    <source>
        <dbReference type="ARBA" id="ARBA00023136"/>
    </source>
</evidence>
<proteinExistence type="predicted"/>
<organism evidence="11 12">
    <name type="scientific">Vineibacter terrae</name>
    <dbReference type="NCBI Taxonomy" id="2586908"/>
    <lineage>
        <taxon>Bacteria</taxon>
        <taxon>Pseudomonadati</taxon>
        <taxon>Pseudomonadota</taxon>
        <taxon>Alphaproteobacteria</taxon>
        <taxon>Hyphomicrobiales</taxon>
        <taxon>Vineibacter</taxon>
    </lineage>
</organism>
<dbReference type="AlphaFoldDB" id="A0A5C8PRV7"/>
<keyword evidence="8" id="KW-0868">Chloride</keyword>
<feature type="transmembrane region" description="Helical" evidence="10">
    <location>
        <begin position="25"/>
        <end position="51"/>
    </location>
</feature>
<accession>A0A5C8PRV7</accession>
<feature type="transmembrane region" description="Helical" evidence="10">
    <location>
        <begin position="403"/>
        <end position="420"/>
    </location>
</feature>
<keyword evidence="6 10" id="KW-0472">Membrane</keyword>
<dbReference type="Pfam" id="PF00654">
    <property type="entry name" value="Voltage_CLC"/>
    <property type="match status" value="1"/>
</dbReference>
<dbReference type="EMBL" id="VDUZ01000006">
    <property type="protein sequence ID" value="TXL78880.1"/>
    <property type="molecule type" value="Genomic_DNA"/>
</dbReference>
<name>A0A5C8PRV7_9HYPH</name>
<feature type="transmembrane region" description="Helical" evidence="10">
    <location>
        <begin position="340"/>
        <end position="366"/>
    </location>
</feature>
<dbReference type="InterPro" id="IPR014743">
    <property type="entry name" value="Cl-channel_core"/>
</dbReference>
<evidence type="ECO:0000256" key="8">
    <source>
        <dbReference type="ARBA" id="ARBA00023214"/>
    </source>
</evidence>
<evidence type="ECO:0000256" key="7">
    <source>
        <dbReference type="ARBA" id="ARBA00023173"/>
    </source>
</evidence>
<feature type="transmembrane region" description="Helical" evidence="10">
    <location>
        <begin position="203"/>
        <end position="228"/>
    </location>
</feature>
<comment type="subcellular location">
    <subcellularLocation>
        <location evidence="1">Membrane</location>
        <topology evidence="1">Multi-pass membrane protein</topology>
    </subcellularLocation>
</comment>
<evidence type="ECO:0000256" key="4">
    <source>
        <dbReference type="ARBA" id="ARBA00022989"/>
    </source>
</evidence>
<evidence type="ECO:0000313" key="12">
    <source>
        <dbReference type="Proteomes" id="UP000321638"/>
    </source>
</evidence>
<evidence type="ECO:0000256" key="3">
    <source>
        <dbReference type="ARBA" id="ARBA00022692"/>
    </source>
</evidence>
<keyword evidence="2" id="KW-0813">Transport</keyword>
<dbReference type="PANTHER" id="PTHR43427:SF6">
    <property type="entry name" value="CHLORIDE CHANNEL PROTEIN CLC-E"/>
    <property type="match status" value="1"/>
</dbReference>